<dbReference type="InterPro" id="IPR003594">
    <property type="entry name" value="HATPase_dom"/>
</dbReference>
<dbReference type="SUPFAM" id="SSF56719">
    <property type="entry name" value="Type II DNA topoisomerase"/>
    <property type="match status" value="1"/>
</dbReference>
<name>A0ABW4U037_9SPHN</name>
<dbReference type="InterPro" id="IPR005737">
    <property type="entry name" value="TopoIV_B_Gneg"/>
</dbReference>
<dbReference type="InterPro" id="IPR000565">
    <property type="entry name" value="Topo_IIA_B"/>
</dbReference>
<keyword evidence="5 10" id="KW-0067">ATP-binding</keyword>
<feature type="site" description="Interaction with DNA" evidence="10">
    <location>
        <position position="644"/>
    </location>
</feature>
<evidence type="ECO:0000256" key="6">
    <source>
        <dbReference type="ARBA" id="ARBA00022842"/>
    </source>
</evidence>
<keyword evidence="8 10" id="KW-0238">DNA-binding</keyword>
<dbReference type="CDD" id="cd00822">
    <property type="entry name" value="TopoII_Trans_DNA_gyrase"/>
    <property type="match status" value="1"/>
</dbReference>
<keyword evidence="13" id="KW-1185">Reference proteome</keyword>
<evidence type="ECO:0000256" key="4">
    <source>
        <dbReference type="ARBA" id="ARBA00022741"/>
    </source>
</evidence>
<evidence type="ECO:0000256" key="10">
    <source>
        <dbReference type="HAMAP-Rule" id="MF_00938"/>
    </source>
</evidence>
<dbReference type="GO" id="GO:0003918">
    <property type="term" value="F:DNA topoisomerase type II (double strand cut, ATP-hydrolyzing) activity"/>
    <property type="evidence" value="ECO:0007669"/>
    <property type="project" value="UniProtKB-EC"/>
</dbReference>
<dbReference type="Pfam" id="PF01751">
    <property type="entry name" value="Toprim"/>
    <property type="match status" value="1"/>
</dbReference>
<gene>
    <name evidence="10 12" type="primary">parE</name>
    <name evidence="12" type="ORF">ACFSGX_07715</name>
</gene>
<dbReference type="InterPro" id="IPR013759">
    <property type="entry name" value="Topo_IIA_B_C"/>
</dbReference>
<dbReference type="SMART" id="SM00387">
    <property type="entry name" value="HATPase_c"/>
    <property type="match status" value="1"/>
</dbReference>
<dbReference type="InterPro" id="IPR006171">
    <property type="entry name" value="TOPRIM_dom"/>
</dbReference>
<keyword evidence="6" id="KW-0460">Magnesium</keyword>
<dbReference type="PRINTS" id="PR00418">
    <property type="entry name" value="TPI2FAMILY"/>
</dbReference>
<dbReference type="PANTHER" id="PTHR45866">
    <property type="entry name" value="DNA GYRASE/TOPOISOMERASE SUBUNIT B"/>
    <property type="match status" value="1"/>
</dbReference>
<keyword evidence="4 10" id="KW-0547">Nucleotide-binding</keyword>
<organism evidence="12 13">
    <name type="scientific">Sphingomonas arantia</name>
    <dbReference type="NCBI Taxonomy" id="1460676"/>
    <lineage>
        <taxon>Bacteria</taxon>
        <taxon>Pseudomonadati</taxon>
        <taxon>Pseudomonadota</taxon>
        <taxon>Alphaproteobacteria</taxon>
        <taxon>Sphingomonadales</taxon>
        <taxon>Sphingomonadaceae</taxon>
        <taxon>Sphingomonas</taxon>
    </lineage>
</organism>
<keyword evidence="7 10" id="KW-0799">Topoisomerase</keyword>
<comment type="similarity">
    <text evidence="10">Belongs to the type II topoisomerase family. ParE type 1 subfamily.</text>
</comment>
<dbReference type="Gene3D" id="3.30.230.10">
    <property type="match status" value="1"/>
</dbReference>
<dbReference type="NCBIfam" id="TIGR01055">
    <property type="entry name" value="parE_Gneg"/>
    <property type="match status" value="1"/>
</dbReference>
<dbReference type="Proteomes" id="UP001597400">
    <property type="component" value="Unassembled WGS sequence"/>
</dbReference>
<dbReference type="PANTHER" id="PTHR45866:SF4">
    <property type="entry name" value="DNA TOPOISOMERASE 4 SUBUNIT B"/>
    <property type="match status" value="1"/>
</dbReference>
<evidence type="ECO:0000256" key="9">
    <source>
        <dbReference type="ARBA" id="ARBA00023235"/>
    </source>
</evidence>
<feature type="binding site" evidence="10">
    <location>
        <position position="85"/>
    </location>
    <ligand>
        <name>ATP</name>
        <dbReference type="ChEBI" id="CHEBI:30616"/>
    </ligand>
</feature>
<evidence type="ECO:0000256" key="5">
    <source>
        <dbReference type="ARBA" id="ARBA00022840"/>
    </source>
</evidence>
<dbReference type="EMBL" id="JBHUGS010000002">
    <property type="protein sequence ID" value="MFD1950651.1"/>
    <property type="molecule type" value="Genomic_DNA"/>
</dbReference>
<evidence type="ECO:0000256" key="1">
    <source>
        <dbReference type="ARBA" id="ARBA00000185"/>
    </source>
</evidence>
<feature type="binding site" evidence="10">
    <location>
        <position position="58"/>
    </location>
    <ligand>
        <name>ATP</name>
        <dbReference type="ChEBI" id="CHEBI:30616"/>
    </ligand>
</feature>
<evidence type="ECO:0000256" key="2">
    <source>
        <dbReference type="ARBA" id="ARBA00001946"/>
    </source>
</evidence>
<keyword evidence="3" id="KW-0479">Metal-binding</keyword>
<dbReference type="InterPro" id="IPR013506">
    <property type="entry name" value="Topo_IIA_bsu_dom2"/>
</dbReference>
<dbReference type="PROSITE" id="PS50880">
    <property type="entry name" value="TOPRIM"/>
    <property type="match status" value="1"/>
</dbReference>
<evidence type="ECO:0000259" key="11">
    <source>
        <dbReference type="PROSITE" id="PS50880"/>
    </source>
</evidence>
<dbReference type="Gene3D" id="3.30.565.10">
    <property type="entry name" value="Histidine kinase-like ATPase, C-terminal domain"/>
    <property type="match status" value="1"/>
</dbReference>
<protein>
    <recommendedName>
        <fullName evidence="10">DNA topoisomerase 4 subunit B</fullName>
        <ecNumber evidence="10">5.6.2.2</ecNumber>
    </recommendedName>
    <alternativeName>
        <fullName evidence="10">Topoisomerase IV subunit B</fullName>
    </alternativeName>
</protein>
<comment type="function">
    <text evidence="10">Topoisomerase IV is essential for chromosome segregation. It relaxes supercoiled DNA. Performs the decatenation events required during the replication of a circular DNA molecule.</text>
</comment>
<comment type="subunit">
    <text evidence="10">Heterotetramer composed of ParC and ParE.</text>
</comment>
<dbReference type="HAMAP" id="MF_00938">
    <property type="entry name" value="ParE_type1"/>
    <property type="match status" value="1"/>
</dbReference>
<dbReference type="InterPro" id="IPR014721">
    <property type="entry name" value="Ribsml_uS5_D2-typ_fold_subgr"/>
</dbReference>
<dbReference type="SMART" id="SM00433">
    <property type="entry name" value="TOP2c"/>
    <property type="match status" value="1"/>
</dbReference>
<evidence type="ECO:0000313" key="12">
    <source>
        <dbReference type="EMBL" id="MFD1950651.1"/>
    </source>
</evidence>
<dbReference type="InterPro" id="IPR020568">
    <property type="entry name" value="Ribosomal_Su5_D2-typ_SF"/>
</dbReference>
<feature type="binding site" evidence="10">
    <location>
        <begin position="127"/>
        <end position="133"/>
    </location>
    <ligand>
        <name>ATP</name>
        <dbReference type="ChEBI" id="CHEBI:30616"/>
    </ligand>
</feature>
<dbReference type="Gene3D" id="3.40.50.670">
    <property type="match status" value="1"/>
</dbReference>
<comment type="cofactor">
    <cofactor evidence="2">
        <name>Mg(2+)</name>
        <dbReference type="ChEBI" id="CHEBI:18420"/>
    </cofactor>
</comment>
<feature type="binding site" evidence="10">
    <location>
        <position position="357"/>
    </location>
    <ligand>
        <name>ATP</name>
        <dbReference type="ChEBI" id="CHEBI:30616"/>
    </ligand>
</feature>
<dbReference type="SUPFAM" id="SSF55874">
    <property type="entry name" value="ATPase domain of HSP90 chaperone/DNA topoisomerase II/histidine kinase"/>
    <property type="match status" value="1"/>
</dbReference>
<comment type="caution">
    <text evidence="12">The sequence shown here is derived from an EMBL/GenBank/DDBJ whole genome shotgun (WGS) entry which is preliminary data.</text>
</comment>
<evidence type="ECO:0000256" key="8">
    <source>
        <dbReference type="ARBA" id="ARBA00023125"/>
    </source>
</evidence>
<feature type="binding site" evidence="10">
    <location>
        <position position="18"/>
    </location>
    <ligand>
        <name>ATP</name>
        <dbReference type="ChEBI" id="CHEBI:30616"/>
    </ligand>
</feature>
<dbReference type="InterPro" id="IPR001241">
    <property type="entry name" value="Topo_IIA"/>
</dbReference>
<evidence type="ECO:0000313" key="13">
    <source>
        <dbReference type="Proteomes" id="UP001597400"/>
    </source>
</evidence>
<reference evidence="13" key="1">
    <citation type="journal article" date="2019" name="Int. J. Syst. Evol. Microbiol.">
        <title>The Global Catalogue of Microorganisms (GCM) 10K type strain sequencing project: providing services to taxonomists for standard genome sequencing and annotation.</title>
        <authorList>
            <consortium name="The Broad Institute Genomics Platform"/>
            <consortium name="The Broad Institute Genome Sequencing Center for Infectious Disease"/>
            <person name="Wu L."/>
            <person name="Ma J."/>
        </authorList>
    </citation>
    <scope>NUCLEOTIDE SEQUENCE [LARGE SCALE GENOMIC DNA]</scope>
    <source>
        <strain evidence="13">CGMCC 1.12702</strain>
    </source>
</reference>
<dbReference type="CDD" id="cd16928">
    <property type="entry name" value="HATPase_GyrB-like"/>
    <property type="match status" value="1"/>
</dbReference>
<dbReference type="EC" id="5.6.2.2" evidence="10"/>
<evidence type="ECO:0000256" key="3">
    <source>
        <dbReference type="ARBA" id="ARBA00022723"/>
    </source>
</evidence>
<keyword evidence="9 10" id="KW-0413">Isomerase</keyword>
<dbReference type="RefSeq" id="WP_380928840.1">
    <property type="nucleotide sequence ID" value="NZ_JBHUGS010000002.1"/>
</dbReference>
<dbReference type="Pfam" id="PF00986">
    <property type="entry name" value="DNA_gyraseB_C"/>
    <property type="match status" value="1"/>
</dbReference>
<dbReference type="PROSITE" id="PS00177">
    <property type="entry name" value="TOPOISOMERASE_II"/>
    <property type="match status" value="1"/>
</dbReference>
<evidence type="ECO:0000256" key="7">
    <source>
        <dbReference type="ARBA" id="ARBA00023029"/>
    </source>
</evidence>
<feature type="site" description="Interaction with DNA" evidence="10">
    <location>
        <position position="473"/>
    </location>
</feature>
<dbReference type="Pfam" id="PF00204">
    <property type="entry name" value="DNA_gyraseB"/>
    <property type="match status" value="1"/>
</dbReference>
<dbReference type="InterPro" id="IPR018522">
    <property type="entry name" value="TopoIIA_CS"/>
</dbReference>
<dbReference type="PRINTS" id="PR01159">
    <property type="entry name" value="DNAGYRASEB"/>
</dbReference>
<proteinExistence type="inferred from homology"/>
<dbReference type="InterPro" id="IPR013760">
    <property type="entry name" value="Topo_IIA-like_dom_sf"/>
</dbReference>
<sequence length="662" mass="72011">MSADDLFAAAPATGSGDYDASSIEVLEGLEPVRRRPGMYIGGTDERAFHHLAAEVLDNAMDEAVAGHANRIDMALGAGNRLTIVDNGRGIPVDPHPKFPGKSALEVILTTLHSGGKFSDKAYATSGGLHGVGVSVVNALSSDTVIEVARNRALYRQSFSRGLPTSELIEVGGAPNRRGTSVAFTPDTEIFGEAAGFKPARLYRLARSKAYLYAGVEIRWRCDPALLTDETPAEAVFQFPGGLSDYLAEQLGDRETATTSFFAGKQDFPGTAGRVEWAVAWPLWSEGSYTYYCNTIPTPDGGTHEQGLRAALTKGIRAFGALVGQKKATDIQAEDIAVGCELMLSVFIRDPQFQSQTKDRLTSPEAARLVENAVRDHFDHYLTDDMARGRALLGFVLDRMDDRLRRKAEREVKRKTATSKRSLRLPGKLTDCASDSPAGTELFIVEGDSAGGSAKQARDRKTQAVLPIRGKILNVASANRAKIGANSEIGDLIQALGCGTGKTCDPTLLRYERIVIMTDADVDGAHIATLLMTFFFQEMPDLVRRGHLHLAQPPLYRLTAGGKSAYARDDAHRAVLEKGKDFRGKKVDVSRFKGLGEMNPQQLRETTMDPKSRSMLKIVLPADYEERSAVRDLVDRLMGKHAEHRFAFIQANAAKLDEDAIDA</sequence>
<dbReference type="InterPro" id="IPR036890">
    <property type="entry name" value="HATPase_C_sf"/>
</dbReference>
<feature type="domain" description="Toprim" evidence="11">
    <location>
        <begin position="439"/>
        <end position="553"/>
    </location>
</feature>
<dbReference type="InterPro" id="IPR002288">
    <property type="entry name" value="DNA_gyrase_B_C"/>
</dbReference>
<feature type="site" description="Interaction with DNA" evidence="10">
    <location>
        <position position="525"/>
    </location>
</feature>
<dbReference type="SUPFAM" id="SSF54211">
    <property type="entry name" value="Ribosomal protein S5 domain 2-like"/>
    <property type="match status" value="1"/>
</dbReference>
<comment type="catalytic activity">
    <reaction evidence="1 10">
        <text>ATP-dependent breakage, passage and rejoining of double-stranded DNA.</text>
        <dbReference type="EC" id="5.6.2.2"/>
    </reaction>
</comment>
<accession>A0ABW4U037</accession>
<dbReference type="Pfam" id="PF02518">
    <property type="entry name" value="HATPase_c"/>
    <property type="match status" value="1"/>
</dbReference>